<dbReference type="STRING" id="655015.B1812_05120"/>
<evidence type="ECO:0000313" key="1">
    <source>
        <dbReference type="EMBL" id="ARN80547.1"/>
    </source>
</evidence>
<dbReference type="EMBL" id="CP019948">
    <property type="protein sequence ID" value="ARN80547.1"/>
    <property type="molecule type" value="Genomic_DNA"/>
</dbReference>
<accession>A0A1W6MSK8</accession>
<dbReference type="Proteomes" id="UP000193978">
    <property type="component" value="Chromosome"/>
</dbReference>
<gene>
    <name evidence="1" type="ORF">B1812_05120</name>
</gene>
<organism evidence="1 2">
    <name type="scientific">Methylocystis bryophila</name>
    <dbReference type="NCBI Taxonomy" id="655015"/>
    <lineage>
        <taxon>Bacteria</taxon>
        <taxon>Pseudomonadati</taxon>
        <taxon>Pseudomonadota</taxon>
        <taxon>Alphaproteobacteria</taxon>
        <taxon>Hyphomicrobiales</taxon>
        <taxon>Methylocystaceae</taxon>
        <taxon>Methylocystis</taxon>
    </lineage>
</organism>
<keyword evidence="2" id="KW-1185">Reference proteome</keyword>
<reference evidence="1 2" key="1">
    <citation type="submission" date="2017-02" db="EMBL/GenBank/DDBJ databases">
        <authorList>
            <person name="Peterson S.W."/>
        </authorList>
    </citation>
    <scope>NUCLEOTIDE SEQUENCE [LARGE SCALE GENOMIC DNA]</scope>
    <source>
        <strain evidence="1 2">S285</strain>
    </source>
</reference>
<proteinExistence type="predicted"/>
<dbReference type="AlphaFoldDB" id="A0A1W6MSK8"/>
<dbReference type="KEGG" id="mbry:B1812_05120"/>
<sequence length="63" mass="7222">MAMLNEERRADRRPASGIIGLRVSVALRRYGLDHAACRRNRLNADNVITIYAKSWLPLFRIAL</sequence>
<protein>
    <submittedName>
        <fullName evidence="1">Uncharacterized protein</fullName>
    </submittedName>
</protein>
<evidence type="ECO:0000313" key="2">
    <source>
        <dbReference type="Proteomes" id="UP000193978"/>
    </source>
</evidence>
<name>A0A1W6MSK8_9HYPH</name>